<reference evidence="5 6" key="1">
    <citation type="submission" date="2024-05" db="EMBL/GenBank/DDBJ databases">
        <title>Long read based assembly of the Candida bracarensis genome reveals expanded adhesin content.</title>
        <authorList>
            <person name="Marcet-Houben M."/>
            <person name="Ksiezopolska E."/>
            <person name="Gabaldon T."/>
        </authorList>
    </citation>
    <scope>NUCLEOTIDE SEQUENCE [LARGE SCALE GENOMIC DNA]</scope>
    <source>
        <strain evidence="5 6">CBM6</strain>
    </source>
</reference>
<protein>
    <recommendedName>
        <fullName evidence="4">AB hydrolase-1 domain-containing protein</fullName>
    </recommendedName>
</protein>
<accession>A0ABR4NZG7</accession>
<dbReference type="InterPro" id="IPR029058">
    <property type="entry name" value="AB_hydrolase_fold"/>
</dbReference>
<dbReference type="InterPro" id="IPR000073">
    <property type="entry name" value="AB_hydrolase_1"/>
</dbReference>
<evidence type="ECO:0000256" key="2">
    <source>
        <dbReference type="ARBA" id="ARBA00022487"/>
    </source>
</evidence>
<feature type="domain" description="AB hydrolase-1" evidence="4">
    <location>
        <begin position="145"/>
        <end position="389"/>
    </location>
</feature>
<dbReference type="Gene3D" id="3.40.50.1820">
    <property type="entry name" value="alpha/beta hydrolase"/>
    <property type="match status" value="1"/>
</dbReference>
<dbReference type="PANTHER" id="PTHR10794">
    <property type="entry name" value="ABHYDROLASE DOMAIN-CONTAINING PROTEIN"/>
    <property type="match status" value="1"/>
</dbReference>
<dbReference type="InterPro" id="IPR050960">
    <property type="entry name" value="AB_hydrolase_4_sf"/>
</dbReference>
<proteinExistence type="inferred from homology"/>
<keyword evidence="3" id="KW-0378">Hydrolase</keyword>
<evidence type="ECO:0000313" key="5">
    <source>
        <dbReference type="EMBL" id="KAL3234554.1"/>
    </source>
</evidence>
<evidence type="ECO:0000313" key="6">
    <source>
        <dbReference type="Proteomes" id="UP001623330"/>
    </source>
</evidence>
<dbReference type="PROSITE" id="PS01133">
    <property type="entry name" value="UPF0017"/>
    <property type="match status" value="1"/>
</dbReference>
<sequence length="445" mass="49979">MVGRFWSNKLEVSQVLSDTPVRFQCERSDDVPLGQFVTENVPELADGAVDWLSPFLFNGHLQTAFTALASFDDINQINYKRLMLKYPDGGVGALDVAVRDPEESESKYVPEGQNPIEALNAKMPGKFYTYFEPGDARLQSDDTKPMLIALHGLTGGSHESYVRSMINKLQNNYGFEACVLNSRGCCNSSISTAQLYNGGWTNDIRFCVRQLRNMYPNRKFYMIGFSLGASILTNYLGEEGDKSDIEMAIAFGTPFDLMESSRCISESRVGSRLYSPTLSQNLLNLVKRHEDALSKNDTFRLTYEAYANNIKNVTKFDDLFTGPMFGYKDAADYYKNASSFQRLPGIRTPYIAVNAIDDPIVGYQSWLDSHFKSNPYTLLVKTTVGGHIAWFKNLSGNRWYTDPCCKLLAVYHEMIASGKHAVIPEMTALPQEKVSPVKTTYVDDL</sequence>
<dbReference type="SUPFAM" id="SSF53474">
    <property type="entry name" value="alpha/beta-Hydrolases"/>
    <property type="match status" value="1"/>
</dbReference>
<keyword evidence="2" id="KW-0719">Serine esterase</keyword>
<organism evidence="5 6">
    <name type="scientific">Nakaseomyces bracarensis</name>
    <dbReference type="NCBI Taxonomy" id="273131"/>
    <lineage>
        <taxon>Eukaryota</taxon>
        <taxon>Fungi</taxon>
        <taxon>Dikarya</taxon>
        <taxon>Ascomycota</taxon>
        <taxon>Saccharomycotina</taxon>
        <taxon>Saccharomycetes</taxon>
        <taxon>Saccharomycetales</taxon>
        <taxon>Saccharomycetaceae</taxon>
        <taxon>Nakaseomyces</taxon>
    </lineage>
</organism>
<gene>
    <name evidence="5" type="ORF">RNJ44_03316</name>
</gene>
<comment type="similarity">
    <text evidence="1">Belongs to the AB hydrolase superfamily. AB hydrolase 4 family.</text>
</comment>
<evidence type="ECO:0000256" key="1">
    <source>
        <dbReference type="ARBA" id="ARBA00010884"/>
    </source>
</evidence>
<keyword evidence="6" id="KW-1185">Reference proteome</keyword>
<evidence type="ECO:0000259" key="4">
    <source>
        <dbReference type="Pfam" id="PF00561"/>
    </source>
</evidence>
<dbReference type="Proteomes" id="UP001623330">
    <property type="component" value="Unassembled WGS sequence"/>
</dbReference>
<dbReference type="InterPro" id="IPR012020">
    <property type="entry name" value="ABHD4"/>
</dbReference>
<dbReference type="PIRSF" id="PIRSF005211">
    <property type="entry name" value="Ab_hydro_YheT"/>
    <property type="match status" value="1"/>
</dbReference>
<comment type="caution">
    <text evidence="5">The sequence shown here is derived from an EMBL/GenBank/DDBJ whole genome shotgun (WGS) entry which is preliminary data.</text>
</comment>
<name>A0ABR4NZG7_9SACH</name>
<evidence type="ECO:0000256" key="3">
    <source>
        <dbReference type="ARBA" id="ARBA00022801"/>
    </source>
</evidence>
<dbReference type="InterPro" id="IPR000952">
    <property type="entry name" value="AB_hydrolase_4_CS"/>
</dbReference>
<dbReference type="Pfam" id="PF00561">
    <property type="entry name" value="Abhydrolase_1"/>
    <property type="match status" value="1"/>
</dbReference>
<dbReference type="PANTHER" id="PTHR10794:SF63">
    <property type="entry name" value="ALPHA_BETA HYDROLASE 1, ISOFORM A"/>
    <property type="match status" value="1"/>
</dbReference>
<dbReference type="EMBL" id="JBEVYD010000003">
    <property type="protein sequence ID" value="KAL3234554.1"/>
    <property type="molecule type" value="Genomic_DNA"/>
</dbReference>